<protein>
    <submittedName>
        <fullName evidence="1">Uncharacterized protein</fullName>
    </submittedName>
</protein>
<reference evidence="2" key="1">
    <citation type="journal article" date="2019" name="Int. J. Syst. Evol. Microbiol.">
        <title>The Global Catalogue of Microorganisms (GCM) 10K type strain sequencing project: providing services to taxonomists for standard genome sequencing and annotation.</title>
        <authorList>
            <consortium name="The Broad Institute Genomics Platform"/>
            <consortium name="The Broad Institute Genome Sequencing Center for Infectious Disease"/>
            <person name="Wu L."/>
            <person name="Ma J."/>
        </authorList>
    </citation>
    <scope>NUCLEOTIDE SEQUENCE [LARGE SCALE GENOMIC DNA]</scope>
    <source>
        <strain evidence="2">CGMCC 1.15407</strain>
    </source>
</reference>
<evidence type="ECO:0000313" key="1">
    <source>
        <dbReference type="EMBL" id="GGF50497.1"/>
    </source>
</evidence>
<comment type="caution">
    <text evidence="1">The sequence shown here is derived from an EMBL/GenBank/DDBJ whole genome shotgun (WGS) entry which is preliminary data.</text>
</comment>
<dbReference type="SUPFAM" id="SSF160387">
    <property type="entry name" value="NosL/MerB-like"/>
    <property type="match status" value="1"/>
</dbReference>
<gene>
    <name evidence="1" type="ORF">GCM10011339_43810</name>
</gene>
<dbReference type="EMBL" id="BMIU01000035">
    <property type="protein sequence ID" value="GGF50497.1"/>
    <property type="molecule type" value="Genomic_DNA"/>
</dbReference>
<proteinExistence type="predicted"/>
<evidence type="ECO:0000313" key="2">
    <source>
        <dbReference type="Proteomes" id="UP000647339"/>
    </source>
</evidence>
<sequence length="99" mass="11094">MGIVDKRFGAELITDKHRVYKFDALECLMDFIQEQPNDYQQILALPYDGTGTLKPVASLVFAVSQEYKSPMGRNIAAFLPQAAPKGKLMSWEELVSSKP</sequence>
<organism evidence="1 2">
    <name type="scientific">Echinicola rosea</name>
    <dbReference type="NCBI Taxonomy" id="1807691"/>
    <lineage>
        <taxon>Bacteria</taxon>
        <taxon>Pseudomonadati</taxon>
        <taxon>Bacteroidota</taxon>
        <taxon>Cytophagia</taxon>
        <taxon>Cytophagales</taxon>
        <taxon>Cyclobacteriaceae</taxon>
        <taxon>Echinicola</taxon>
    </lineage>
</organism>
<accession>A0ABQ1VCN9</accession>
<keyword evidence="2" id="KW-1185">Reference proteome</keyword>
<dbReference type="Proteomes" id="UP000647339">
    <property type="component" value="Unassembled WGS sequence"/>
</dbReference>
<name>A0ABQ1VCN9_9BACT</name>